<dbReference type="GO" id="GO:0009231">
    <property type="term" value="P:riboflavin biosynthetic process"/>
    <property type="evidence" value="ECO:0007669"/>
    <property type="project" value="InterPro"/>
</dbReference>
<evidence type="ECO:0000256" key="12">
    <source>
        <dbReference type="ARBA" id="ARBA00047880"/>
    </source>
</evidence>
<dbReference type="Proteomes" id="UP000278962">
    <property type="component" value="Unassembled WGS sequence"/>
</dbReference>
<dbReference type="GO" id="GO:0009398">
    <property type="term" value="P:FMN biosynthetic process"/>
    <property type="evidence" value="ECO:0007669"/>
    <property type="project" value="UniProtKB-UniRule"/>
</dbReference>
<evidence type="ECO:0000256" key="1">
    <source>
        <dbReference type="ARBA" id="ARBA00004726"/>
    </source>
</evidence>
<gene>
    <name evidence="16" type="ORF">C8N24_5526</name>
</gene>
<dbReference type="SUPFAM" id="SSF52374">
    <property type="entry name" value="Nucleotidylyl transferase"/>
    <property type="match status" value="1"/>
</dbReference>
<evidence type="ECO:0000256" key="14">
    <source>
        <dbReference type="PIRNR" id="PIRNR004491"/>
    </source>
</evidence>
<evidence type="ECO:0000313" key="16">
    <source>
        <dbReference type="EMBL" id="RKQ87503.1"/>
    </source>
</evidence>
<dbReference type="PIRSF" id="PIRSF004491">
    <property type="entry name" value="FAD_Synth"/>
    <property type="match status" value="1"/>
</dbReference>
<sequence>MKTTWLPDADRRERRLAVGEFDGVHVGHRAVIDGADSVLTFEPHPRTVVAPEAAPKLLTTLAQKADLIAGLGVEELIVVPFDGARMGQTAQEFIDHELIERLGATWVSVGENFRFGNRARGDAALLSEQAAFSTRVTDMVELDGEIVSSTHIRGLVAGGQVAEAGRFLGAPFETRGIVAHGDKRGRTLGFPTANLVPDPTLAVPDHGIYACRAIVPGMGEWTAAVSIGVRPTFVTGRGLLVEAFLLDFDGDLYDRELRLQFVDRIRGEKRFDSAEALIEQMHRDVDEIARLV</sequence>
<comment type="caution">
    <text evidence="16">The sequence shown here is derived from an EMBL/GenBank/DDBJ whole genome shotgun (WGS) entry which is preliminary data.</text>
</comment>
<dbReference type="InterPro" id="IPR015865">
    <property type="entry name" value="Riboflavin_kinase_bac/euk"/>
</dbReference>
<proteinExistence type="inferred from homology"/>
<keyword evidence="10 14" id="KW-0067">ATP-binding</keyword>
<dbReference type="Pfam" id="PF06574">
    <property type="entry name" value="FAD_syn"/>
    <property type="match status" value="1"/>
</dbReference>
<dbReference type="AlphaFoldDB" id="A0A660L6D9"/>
<feature type="domain" description="Riboflavin kinase" evidence="15">
    <location>
        <begin position="167"/>
        <end position="292"/>
    </location>
</feature>
<dbReference type="RefSeq" id="WP_121256126.1">
    <property type="nucleotide sequence ID" value="NZ_RBIL01000002.1"/>
</dbReference>
<keyword evidence="8 14" id="KW-0418">Kinase</keyword>
<dbReference type="EMBL" id="RBIL01000002">
    <property type="protein sequence ID" value="RKQ87503.1"/>
    <property type="molecule type" value="Genomic_DNA"/>
</dbReference>
<dbReference type="CDD" id="cd02064">
    <property type="entry name" value="FAD_synthetase_N"/>
    <property type="match status" value="1"/>
</dbReference>
<dbReference type="Gene3D" id="2.40.30.30">
    <property type="entry name" value="Riboflavin kinase-like"/>
    <property type="match status" value="1"/>
</dbReference>
<keyword evidence="4 14" id="KW-0288">FMN</keyword>
<dbReference type="UniPathway" id="UPA00276">
    <property type="reaction ID" value="UER00406"/>
</dbReference>
<comment type="pathway">
    <text evidence="2 14">Cofactor biosynthesis; FMN biosynthesis; FMN from riboflavin (ATP route): step 1/1.</text>
</comment>
<evidence type="ECO:0000256" key="3">
    <source>
        <dbReference type="ARBA" id="ARBA00022630"/>
    </source>
</evidence>
<comment type="pathway">
    <text evidence="1 14">Cofactor biosynthesis; FAD biosynthesis; FAD from FMN: step 1/1.</text>
</comment>
<keyword evidence="17" id="KW-1185">Reference proteome</keyword>
<dbReference type="GO" id="GO:0003919">
    <property type="term" value="F:FMN adenylyltransferase activity"/>
    <property type="evidence" value="ECO:0007669"/>
    <property type="project" value="UniProtKB-UniRule"/>
</dbReference>
<evidence type="ECO:0000256" key="11">
    <source>
        <dbReference type="ARBA" id="ARBA00023268"/>
    </source>
</evidence>
<keyword evidence="5 14" id="KW-0808">Transferase</keyword>
<dbReference type="NCBIfam" id="TIGR00083">
    <property type="entry name" value="ribF"/>
    <property type="match status" value="1"/>
</dbReference>
<dbReference type="GO" id="GO:0008531">
    <property type="term" value="F:riboflavin kinase activity"/>
    <property type="evidence" value="ECO:0007669"/>
    <property type="project" value="UniProtKB-UniRule"/>
</dbReference>
<dbReference type="GO" id="GO:0005524">
    <property type="term" value="F:ATP binding"/>
    <property type="evidence" value="ECO:0007669"/>
    <property type="project" value="UniProtKB-UniRule"/>
</dbReference>
<keyword evidence="11" id="KW-0511">Multifunctional enzyme</keyword>
<dbReference type="SUPFAM" id="SSF82114">
    <property type="entry name" value="Riboflavin kinase-like"/>
    <property type="match status" value="1"/>
</dbReference>
<evidence type="ECO:0000256" key="7">
    <source>
        <dbReference type="ARBA" id="ARBA00022741"/>
    </source>
</evidence>
<dbReference type="Pfam" id="PF01687">
    <property type="entry name" value="Flavokinase"/>
    <property type="match status" value="1"/>
</dbReference>
<comment type="catalytic activity">
    <reaction evidence="12 14">
        <text>riboflavin + ATP = FMN + ADP + H(+)</text>
        <dbReference type="Rhea" id="RHEA:14357"/>
        <dbReference type="ChEBI" id="CHEBI:15378"/>
        <dbReference type="ChEBI" id="CHEBI:30616"/>
        <dbReference type="ChEBI" id="CHEBI:57986"/>
        <dbReference type="ChEBI" id="CHEBI:58210"/>
        <dbReference type="ChEBI" id="CHEBI:456216"/>
        <dbReference type="EC" id="2.7.1.26"/>
    </reaction>
</comment>
<keyword evidence="7 14" id="KW-0547">Nucleotide-binding</keyword>
<dbReference type="OrthoDB" id="9803667at2"/>
<dbReference type="SMART" id="SM00904">
    <property type="entry name" value="Flavokinase"/>
    <property type="match status" value="1"/>
</dbReference>
<dbReference type="Gene3D" id="3.40.50.620">
    <property type="entry name" value="HUPs"/>
    <property type="match status" value="1"/>
</dbReference>
<dbReference type="GO" id="GO:0006747">
    <property type="term" value="P:FAD biosynthetic process"/>
    <property type="evidence" value="ECO:0007669"/>
    <property type="project" value="UniProtKB-UniRule"/>
</dbReference>
<dbReference type="InterPro" id="IPR023468">
    <property type="entry name" value="Riboflavin_kinase"/>
</dbReference>
<keyword evidence="3 14" id="KW-0285">Flavoprotein</keyword>
<dbReference type="EC" id="2.7.7.2" evidence="14"/>
<dbReference type="UniPathway" id="UPA00277">
    <property type="reaction ID" value="UER00407"/>
</dbReference>
<dbReference type="PANTHER" id="PTHR22749:SF6">
    <property type="entry name" value="RIBOFLAVIN KINASE"/>
    <property type="match status" value="1"/>
</dbReference>
<evidence type="ECO:0000256" key="5">
    <source>
        <dbReference type="ARBA" id="ARBA00022679"/>
    </source>
</evidence>
<dbReference type="InterPro" id="IPR002606">
    <property type="entry name" value="Riboflavin_kinase_bac"/>
</dbReference>
<evidence type="ECO:0000256" key="8">
    <source>
        <dbReference type="ARBA" id="ARBA00022777"/>
    </source>
</evidence>
<name>A0A660L6D9_9ACTN</name>
<keyword evidence="6 14" id="KW-0548">Nucleotidyltransferase</keyword>
<evidence type="ECO:0000256" key="2">
    <source>
        <dbReference type="ARBA" id="ARBA00005201"/>
    </source>
</evidence>
<evidence type="ECO:0000256" key="4">
    <source>
        <dbReference type="ARBA" id="ARBA00022643"/>
    </source>
</evidence>
<keyword evidence="9 14" id="KW-0274">FAD</keyword>
<evidence type="ECO:0000259" key="15">
    <source>
        <dbReference type="SMART" id="SM00904"/>
    </source>
</evidence>
<dbReference type="EC" id="2.7.1.26" evidence="14"/>
<evidence type="ECO:0000256" key="10">
    <source>
        <dbReference type="ARBA" id="ARBA00022840"/>
    </source>
</evidence>
<evidence type="ECO:0000256" key="9">
    <source>
        <dbReference type="ARBA" id="ARBA00022827"/>
    </source>
</evidence>
<dbReference type="InterPro" id="IPR023465">
    <property type="entry name" value="Riboflavin_kinase_dom_sf"/>
</dbReference>
<comment type="similarity">
    <text evidence="14">Belongs to the ribF family.</text>
</comment>
<evidence type="ECO:0000256" key="6">
    <source>
        <dbReference type="ARBA" id="ARBA00022695"/>
    </source>
</evidence>
<evidence type="ECO:0000256" key="13">
    <source>
        <dbReference type="ARBA" id="ARBA00049494"/>
    </source>
</evidence>
<comment type="catalytic activity">
    <reaction evidence="13 14">
        <text>FMN + ATP + H(+) = FAD + diphosphate</text>
        <dbReference type="Rhea" id="RHEA:17237"/>
        <dbReference type="ChEBI" id="CHEBI:15378"/>
        <dbReference type="ChEBI" id="CHEBI:30616"/>
        <dbReference type="ChEBI" id="CHEBI:33019"/>
        <dbReference type="ChEBI" id="CHEBI:57692"/>
        <dbReference type="ChEBI" id="CHEBI:58210"/>
        <dbReference type="EC" id="2.7.7.2"/>
    </reaction>
</comment>
<dbReference type="InterPro" id="IPR014729">
    <property type="entry name" value="Rossmann-like_a/b/a_fold"/>
</dbReference>
<protein>
    <recommendedName>
        <fullName evidence="14">Riboflavin biosynthesis protein</fullName>
    </recommendedName>
    <domain>
        <recommendedName>
            <fullName evidence="14">Riboflavin kinase</fullName>
            <ecNumber evidence="14">2.7.1.26</ecNumber>
        </recommendedName>
        <alternativeName>
            <fullName evidence="14">Flavokinase</fullName>
        </alternativeName>
    </domain>
    <domain>
        <recommendedName>
            <fullName evidence="14">FMN adenylyltransferase</fullName>
            <ecNumber evidence="14">2.7.7.2</ecNumber>
        </recommendedName>
        <alternativeName>
            <fullName evidence="14">FAD pyrophosphorylase</fullName>
        </alternativeName>
        <alternativeName>
            <fullName evidence="14">FAD synthase</fullName>
        </alternativeName>
    </domain>
</protein>
<evidence type="ECO:0000313" key="17">
    <source>
        <dbReference type="Proteomes" id="UP000278962"/>
    </source>
</evidence>
<dbReference type="InterPro" id="IPR015864">
    <property type="entry name" value="FAD_synthase"/>
</dbReference>
<organism evidence="16 17">
    <name type="scientific">Solirubrobacter pauli</name>
    <dbReference type="NCBI Taxonomy" id="166793"/>
    <lineage>
        <taxon>Bacteria</taxon>
        <taxon>Bacillati</taxon>
        <taxon>Actinomycetota</taxon>
        <taxon>Thermoleophilia</taxon>
        <taxon>Solirubrobacterales</taxon>
        <taxon>Solirubrobacteraceae</taxon>
        <taxon>Solirubrobacter</taxon>
    </lineage>
</organism>
<reference evidence="16 17" key="1">
    <citation type="submission" date="2018-10" db="EMBL/GenBank/DDBJ databases">
        <title>Genomic Encyclopedia of Archaeal and Bacterial Type Strains, Phase II (KMG-II): from individual species to whole genera.</title>
        <authorList>
            <person name="Goeker M."/>
        </authorList>
    </citation>
    <scope>NUCLEOTIDE SEQUENCE [LARGE SCALE GENOMIC DNA]</scope>
    <source>
        <strain evidence="16 17">DSM 14954</strain>
    </source>
</reference>
<accession>A0A660L6D9</accession>
<dbReference type="PANTHER" id="PTHR22749">
    <property type="entry name" value="RIBOFLAVIN KINASE/FMN ADENYLYLTRANSFERASE"/>
    <property type="match status" value="1"/>
</dbReference>